<evidence type="ECO:0000313" key="3">
    <source>
        <dbReference type="Proteomes" id="UP000810171"/>
    </source>
</evidence>
<proteinExistence type="predicted"/>
<dbReference type="RefSeq" id="WP_209288414.1">
    <property type="nucleotide sequence ID" value="NZ_JACVEW010000023.1"/>
</dbReference>
<reference evidence="2 3" key="1">
    <citation type="submission" date="2020-09" db="EMBL/GenBank/DDBJ databases">
        <authorList>
            <person name="Tanuku N.R.S."/>
        </authorList>
    </citation>
    <scope>NUCLEOTIDE SEQUENCE [LARGE SCALE GENOMIC DNA]</scope>
    <source>
        <strain evidence="2 3">AK62</strain>
    </source>
</reference>
<keyword evidence="3" id="KW-1185">Reference proteome</keyword>
<evidence type="ECO:0000313" key="2">
    <source>
        <dbReference type="EMBL" id="MBP0049730.1"/>
    </source>
</evidence>
<sequence>MVLLVLKQILSKLPALTGLEQTPVAYWQEVLHLAHQQAMQRRATETKAQPNASDDAEDTDADRPDHSEGQDNIEPQQKPPTRLYIATELTTQLDSDRLKLAFKGLPVPDAMQTPCPHVPVLAVSLEANHVHQVIQLLITQATNAMWHLPVELPWLETPSDAPVTQTLSH</sequence>
<organism evidence="2 3">
    <name type="scientific">Marinobacterium alkalitolerans</name>
    <dbReference type="NCBI Taxonomy" id="1542925"/>
    <lineage>
        <taxon>Bacteria</taxon>
        <taxon>Pseudomonadati</taxon>
        <taxon>Pseudomonadota</taxon>
        <taxon>Gammaproteobacteria</taxon>
        <taxon>Oceanospirillales</taxon>
        <taxon>Oceanospirillaceae</taxon>
        <taxon>Marinobacterium</taxon>
    </lineage>
</organism>
<feature type="region of interest" description="Disordered" evidence="1">
    <location>
        <begin position="41"/>
        <end position="81"/>
    </location>
</feature>
<comment type="caution">
    <text evidence="2">The sequence shown here is derived from an EMBL/GenBank/DDBJ whole genome shotgun (WGS) entry which is preliminary data.</text>
</comment>
<evidence type="ECO:0000256" key="1">
    <source>
        <dbReference type="SAM" id="MobiDB-lite"/>
    </source>
</evidence>
<dbReference type="Proteomes" id="UP000810171">
    <property type="component" value="Unassembled WGS sequence"/>
</dbReference>
<accession>A0ABS3ZDF0</accession>
<protein>
    <submittedName>
        <fullName evidence="2">Uncharacterized protein</fullName>
    </submittedName>
</protein>
<gene>
    <name evidence="2" type="ORF">H9C73_13415</name>
</gene>
<dbReference type="EMBL" id="JACVEW010000023">
    <property type="protein sequence ID" value="MBP0049730.1"/>
    <property type="molecule type" value="Genomic_DNA"/>
</dbReference>
<name>A0ABS3ZDF0_9GAMM</name>